<evidence type="ECO:0000313" key="3">
    <source>
        <dbReference type="Proteomes" id="UP000664914"/>
    </source>
</evidence>
<evidence type="ECO:0000313" key="2">
    <source>
        <dbReference type="EMBL" id="QTH19661.1"/>
    </source>
</evidence>
<proteinExistence type="predicted"/>
<name>A0A975D017_9SPHN</name>
<organism evidence="2 3">
    <name type="scientific">Rhizorhabdus wittichii</name>
    <dbReference type="NCBI Taxonomy" id="160791"/>
    <lineage>
        <taxon>Bacteria</taxon>
        <taxon>Pseudomonadati</taxon>
        <taxon>Pseudomonadota</taxon>
        <taxon>Alphaproteobacteria</taxon>
        <taxon>Sphingomonadales</taxon>
        <taxon>Sphingomonadaceae</taxon>
        <taxon>Rhizorhabdus</taxon>
    </lineage>
</organism>
<dbReference type="Proteomes" id="UP000664914">
    <property type="component" value="Chromosome"/>
</dbReference>
<evidence type="ECO:0000256" key="1">
    <source>
        <dbReference type="SAM" id="MobiDB-lite"/>
    </source>
</evidence>
<protein>
    <submittedName>
        <fullName evidence="2">Uncharacterized protein</fullName>
    </submittedName>
</protein>
<reference evidence="2" key="2">
    <citation type="submission" date="2021-04" db="EMBL/GenBank/DDBJ databases">
        <title>Isolation and genomic analysis of the ibuprofen-degrading bacterium Sphingomonas strain MPO218.</title>
        <authorList>
            <person name="Aulestia M."/>
            <person name="Flores A."/>
            <person name="Mangas E.L."/>
            <person name="Perez-Pulido A.J."/>
            <person name="Santero E."/>
            <person name="Camacho E.M."/>
        </authorList>
    </citation>
    <scope>NUCLEOTIDE SEQUENCE</scope>
    <source>
        <strain evidence="2">MPO218</strain>
    </source>
</reference>
<accession>A0A975D017</accession>
<reference evidence="2" key="1">
    <citation type="submission" date="2020-07" db="EMBL/GenBank/DDBJ databases">
        <authorList>
            <person name="Camacho E."/>
        </authorList>
    </citation>
    <scope>NUCLEOTIDE SEQUENCE</scope>
    <source>
        <strain evidence="2">MPO218</strain>
    </source>
</reference>
<gene>
    <name evidence="2" type="ORF">HRJ34_14895</name>
</gene>
<dbReference type="AlphaFoldDB" id="A0A975D017"/>
<dbReference type="EMBL" id="CP059319">
    <property type="protein sequence ID" value="QTH19661.1"/>
    <property type="molecule type" value="Genomic_DNA"/>
</dbReference>
<sequence length="401" mass="41869">MDAPIVKDQVPFTGLAFKLQADATTYAAPDTTDMVGIANLSIKPNDITQQDPRYNGTIHRPGDLIVGTTYDVTYDVPLCGPGGSAPPVAGAFILGRMLRTLGFTENVVSAAIPVAAENLGAGSTVTEAILGTTAAATADLYKGLAVALPGAGSVTAATLSMIAAYDAAKKATLAERFDSALTGKYQIPQQLAYTLSGSDAPPIASVVTWQGNLRMEFQGFAPSAATLTLPTAARDGGGDLPRLSLTYSGELHGYSQESCPALSLATTVPPFKGGKMMIAGKRMGGSSISLDLSPRVGFRPNPNRSSGSESAELVETRRSMGLNLNRTALSYLDILALRTAQSKHPIQALYGYGSGNYIGFMAADARFASPEPQVGGDFYTDQVTAYLDDPSKAVSIVFPYF</sequence>
<dbReference type="RefSeq" id="WP_208631643.1">
    <property type="nucleotide sequence ID" value="NZ_CP059319.1"/>
</dbReference>
<feature type="region of interest" description="Disordered" evidence="1">
    <location>
        <begin position="292"/>
        <end position="311"/>
    </location>
</feature>